<dbReference type="SUPFAM" id="SSF50129">
    <property type="entry name" value="GroES-like"/>
    <property type="match status" value="1"/>
</dbReference>
<dbReference type="InterPro" id="IPR013154">
    <property type="entry name" value="ADH-like_N"/>
</dbReference>
<dbReference type="SUPFAM" id="SSF51735">
    <property type="entry name" value="NAD(P)-binding Rossmann-fold domains"/>
    <property type="match status" value="1"/>
</dbReference>
<dbReference type="PANTHER" id="PTHR45033:SF2">
    <property type="entry name" value="ZINC-TYPE ALCOHOL DEHYDROGENASE-LIKE PROTEIN C1773.06C"/>
    <property type="match status" value="1"/>
</dbReference>
<name>A0A4Y9NNX2_9BRAD</name>
<dbReference type="SMART" id="SM00829">
    <property type="entry name" value="PKS_ER"/>
    <property type="match status" value="1"/>
</dbReference>
<dbReference type="AlphaFoldDB" id="A0A4Y9NNX2"/>
<evidence type="ECO:0000313" key="3">
    <source>
        <dbReference type="EMBL" id="TFV68928.1"/>
    </source>
</evidence>
<protein>
    <submittedName>
        <fullName evidence="3">NAD(P)-dependent alcohol dehydrogenase</fullName>
    </submittedName>
</protein>
<organism evidence="3 4">
    <name type="scientific">Bradyrhizobium frederickii</name>
    <dbReference type="NCBI Taxonomy" id="2560054"/>
    <lineage>
        <taxon>Bacteria</taxon>
        <taxon>Pseudomonadati</taxon>
        <taxon>Pseudomonadota</taxon>
        <taxon>Alphaproteobacteria</taxon>
        <taxon>Hyphomicrobiales</taxon>
        <taxon>Nitrobacteraceae</taxon>
        <taxon>Bradyrhizobium</taxon>
    </lineage>
</organism>
<evidence type="ECO:0000313" key="4">
    <source>
        <dbReference type="Proteomes" id="UP000297700"/>
    </source>
</evidence>
<dbReference type="InterPro" id="IPR020843">
    <property type="entry name" value="ER"/>
</dbReference>
<dbReference type="GO" id="GO:0016491">
    <property type="term" value="F:oxidoreductase activity"/>
    <property type="evidence" value="ECO:0007669"/>
    <property type="project" value="InterPro"/>
</dbReference>
<comment type="caution">
    <text evidence="3">The sequence shown here is derived from an EMBL/GenBank/DDBJ whole genome shotgun (WGS) entry which is preliminary data.</text>
</comment>
<dbReference type="InterPro" id="IPR036291">
    <property type="entry name" value="NAD(P)-bd_dom_sf"/>
</dbReference>
<dbReference type="Proteomes" id="UP000298225">
    <property type="component" value="Unassembled WGS sequence"/>
</dbReference>
<dbReference type="EMBL" id="SPQS01000033">
    <property type="protein sequence ID" value="TFV68928.1"/>
    <property type="molecule type" value="Genomic_DNA"/>
</dbReference>
<accession>A0A4Y9NNX2</accession>
<sequence length="334" mass="35247">MRAMQAHQFAISGLKLTEVPIPTPGKGEVLLRVEAATLNYRDLAVLGGDYIKGLPLPYVPASDACGTVAEIGPGVTRFKKGDRIVPIYTQGWHDGKPTPEQRAKRTLGAPLAGVLQDYILIPEEDAVTPPSHLTDVEAATLPIAGLTAWSALNEANVKSGDDVLLQGTGGVSLFALQFAKLSGARVTILSSSDEKLARAKALGADFGVNYRTTPEWDVEVKRLTDGRGADIVVETIGSSLGRSLSAVAFGGTISVVGFVAGYSTELNIRQLIGPMVNVKGIAVGSRRGFVDMNRAIEVAGIKPVVDKTFDLSEAADAFNYMKSGAHFGKIAITM</sequence>
<keyword evidence="5" id="KW-1185">Reference proteome</keyword>
<evidence type="ECO:0000259" key="1">
    <source>
        <dbReference type="SMART" id="SM00829"/>
    </source>
</evidence>
<proteinExistence type="predicted"/>
<dbReference type="OrthoDB" id="9790818at2"/>
<dbReference type="Gene3D" id="3.90.180.10">
    <property type="entry name" value="Medium-chain alcohol dehydrogenases, catalytic domain"/>
    <property type="match status" value="1"/>
</dbReference>
<evidence type="ECO:0000313" key="2">
    <source>
        <dbReference type="EMBL" id="TFV30478.1"/>
    </source>
</evidence>
<accession>A0A4Y9KR14</accession>
<evidence type="ECO:0000313" key="5">
    <source>
        <dbReference type="Proteomes" id="UP000298225"/>
    </source>
</evidence>
<dbReference type="InterPro" id="IPR011032">
    <property type="entry name" value="GroES-like_sf"/>
</dbReference>
<dbReference type="Pfam" id="PF08240">
    <property type="entry name" value="ADH_N"/>
    <property type="match status" value="1"/>
</dbReference>
<feature type="domain" description="Enoyl reductase (ER)" evidence="1">
    <location>
        <begin position="9"/>
        <end position="332"/>
    </location>
</feature>
<dbReference type="InterPro" id="IPR013149">
    <property type="entry name" value="ADH-like_C"/>
</dbReference>
<dbReference type="Pfam" id="PF00107">
    <property type="entry name" value="ADH_zinc_N"/>
    <property type="match status" value="1"/>
</dbReference>
<dbReference type="CDD" id="cd08276">
    <property type="entry name" value="MDR7"/>
    <property type="match status" value="1"/>
</dbReference>
<reference evidence="2 5" key="1">
    <citation type="submission" date="2019-03" db="EMBL/GenBank/DDBJ databases">
        <title>Bradyrhizobium strains diversity isolated from Chamaecrista fasciculata.</title>
        <authorList>
            <person name="Urquiaga M.C.O."/>
            <person name="Hungria M."/>
            <person name="Delamuta J.R.M."/>
        </authorList>
    </citation>
    <scope>NUCLEOTIDE SEQUENCE [LARGE SCALE GENOMIC DNA]</scope>
    <source>
        <strain evidence="2 5">CNPSo 3424</strain>
    </source>
</reference>
<reference evidence="3 4" key="2">
    <citation type="submission" date="2019-03" db="EMBL/GenBank/DDBJ databases">
        <title>Bradyrhizobium strains diversity.</title>
        <authorList>
            <person name="Urquiaga M.C.O."/>
            <person name="Hungria M."/>
            <person name="Delamuta J.R.M."/>
            <person name="Klepa M.S."/>
        </authorList>
    </citation>
    <scope>NUCLEOTIDE SEQUENCE [LARGE SCALE GENOMIC DNA]</scope>
    <source>
        <strain evidence="3 4">CNPSo 3426</strain>
    </source>
</reference>
<dbReference type="Gene3D" id="3.40.50.720">
    <property type="entry name" value="NAD(P)-binding Rossmann-like Domain"/>
    <property type="match status" value="1"/>
</dbReference>
<dbReference type="EMBL" id="SPQU01000032">
    <property type="protein sequence ID" value="TFV30478.1"/>
    <property type="molecule type" value="Genomic_DNA"/>
</dbReference>
<dbReference type="InterPro" id="IPR052711">
    <property type="entry name" value="Zinc_ADH-like"/>
</dbReference>
<dbReference type="PANTHER" id="PTHR45033">
    <property type="match status" value="1"/>
</dbReference>
<dbReference type="Proteomes" id="UP000297700">
    <property type="component" value="Unassembled WGS sequence"/>
</dbReference>
<gene>
    <name evidence="3" type="ORF">E4K64_35035</name>
    <name evidence="2" type="ORF">E4K66_34975</name>
</gene>